<evidence type="ECO:0000313" key="4">
    <source>
        <dbReference type="Proteomes" id="UP000019483"/>
    </source>
</evidence>
<dbReference type="Pfam" id="PF01796">
    <property type="entry name" value="OB_ChsH2_C"/>
    <property type="match status" value="1"/>
</dbReference>
<dbReference type="PANTHER" id="PTHR34075">
    <property type="entry name" value="BLR3430 PROTEIN"/>
    <property type="match status" value="1"/>
</dbReference>
<dbReference type="Proteomes" id="UP000019483">
    <property type="component" value="Unassembled WGS sequence"/>
</dbReference>
<dbReference type="InterPro" id="IPR002878">
    <property type="entry name" value="ChsH2_C"/>
</dbReference>
<comment type="caution">
    <text evidence="3">The sequence shown here is derived from an EMBL/GenBank/DDBJ whole genome shotgun (WGS) entry which is preliminary data.</text>
</comment>
<feature type="domain" description="ChsH2 C-terminal OB-fold" evidence="1">
    <location>
        <begin position="52"/>
        <end position="112"/>
    </location>
</feature>
<gene>
    <name evidence="3" type="ORF">MettiDRAFT_1609</name>
</gene>
<organism evidence="3 4">
    <name type="scientific">Methanolobus tindarius DSM 2278</name>
    <dbReference type="NCBI Taxonomy" id="1090322"/>
    <lineage>
        <taxon>Archaea</taxon>
        <taxon>Methanobacteriati</taxon>
        <taxon>Methanobacteriota</taxon>
        <taxon>Stenosarchaea group</taxon>
        <taxon>Methanomicrobia</taxon>
        <taxon>Methanosarcinales</taxon>
        <taxon>Methanosarcinaceae</taxon>
        <taxon>Methanolobus</taxon>
    </lineage>
</organism>
<dbReference type="STRING" id="1090322.MettiDRAFT_1609"/>
<name>W9DXL7_METTI</name>
<dbReference type="Gene3D" id="6.10.30.10">
    <property type="match status" value="1"/>
</dbReference>
<dbReference type="SUPFAM" id="SSF50249">
    <property type="entry name" value="Nucleic acid-binding proteins"/>
    <property type="match status" value="1"/>
</dbReference>
<evidence type="ECO:0000313" key="3">
    <source>
        <dbReference type="EMBL" id="ETA68156.1"/>
    </source>
</evidence>
<reference evidence="3 4" key="1">
    <citation type="submission" date="2013-08" db="EMBL/GenBank/DDBJ databases">
        <authorList>
            <consortium name="DOE Joint Genome Institute"/>
            <person name="Eisen J."/>
            <person name="Huntemann M."/>
            <person name="Han J."/>
            <person name="Chen A."/>
            <person name="Kyrpides N."/>
            <person name="Mavromatis K."/>
            <person name="Markowitz V."/>
            <person name="Palaniappan K."/>
            <person name="Ivanova N."/>
            <person name="Schaumberg A."/>
            <person name="Pati A."/>
            <person name="Liolios K."/>
            <person name="Nordberg H.P."/>
            <person name="Cantor M.N."/>
            <person name="Hua S.X."/>
            <person name="Woyke T."/>
        </authorList>
    </citation>
    <scope>NUCLEOTIDE SEQUENCE [LARGE SCALE GENOMIC DNA]</scope>
    <source>
        <strain evidence="3 4">DSM 2278</strain>
    </source>
</reference>
<dbReference type="InterPro" id="IPR052513">
    <property type="entry name" value="Thioester_dehydratase-like"/>
</dbReference>
<evidence type="ECO:0000259" key="2">
    <source>
        <dbReference type="Pfam" id="PF12172"/>
    </source>
</evidence>
<proteinExistence type="predicted"/>
<protein>
    <submittedName>
        <fullName evidence="3">Putative nucleic-acid-binding protein containing a Zn-ribbon</fullName>
    </submittedName>
</protein>
<dbReference type="InterPro" id="IPR022002">
    <property type="entry name" value="ChsH2_Znr"/>
</dbReference>
<dbReference type="InterPro" id="IPR012340">
    <property type="entry name" value="NA-bd_OB-fold"/>
</dbReference>
<accession>W9DXL7</accession>
<dbReference type="PANTHER" id="PTHR34075:SF5">
    <property type="entry name" value="BLR3430 PROTEIN"/>
    <property type="match status" value="1"/>
</dbReference>
<keyword evidence="4" id="KW-1185">Reference proteome</keyword>
<dbReference type="AlphaFoldDB" id="W9DXL7"/>
<dbReference type="Pfam" id="PF12172">
    <property type="entry name" value="zf-ChsH2"/>
    <property type="match status" value="1"/>
</dbReference>
<feature type="domain" description="ChsH2 rubredoxin-like zinc ribbon" evidence="2">
    <location>
        <begin position="14"/>
        <end position="44"/>
    </location>
</feature>
<sequence length="139" mass="15836">MIIMSVPRFWRKQIARYNLVGTHCKKCDDYFYPPRNMCPACRREGEIEDYKFSGKGEVVTFTVIHTAAEGFENQTPYVLGIIKLEEGPSLTSQIICDAKDVKIGMKVKPVFRKLGQAGERGMIYYGTKFVPELEVADKC</sequence>
<dbReference type="EMBL" id="AZAJ01000001">
    <property type="protein sequence ID" value="ETA68156.1"/>
    <property type="molecule type" value="Genomic_DNA"/>
</dbReference>
<evidence type="ECO:0000259" key="1">
    <source>
        <dbReference type="Pfam" id="PF01796"/>
    </source>
</evidence>